<dbReference type="PROSITE" id="PS50208">
    <property type="entry name" value="CASPASE_P20"/>
    <property type="match status" value="1"/>
</dbReference>
<dbReference type="InterPro" id="IPR052039">
    <property type="entry name" value="Caspase-related_regulators"/>
</dbReference>
<dbReference type="InterPro" id="IPR029030">
    <property type="entry name" value="Caspase-like_dom_sf"/>
</dbReference>
<evidence type="ECO:0000256" key="2">
    <source>
        <dbReference type="SAM" id="SignalP"/>
    </source>
</evidence>
<dbReference type="InterPro" id="IPR015917">
    <property type="entry name" value="Pept_C14A"/>
</dbReference>
<dbReference type="EMBL" id="JAERQG010000002">
    <property type="protein sequence ID" value="MBL0765643.1"/>
    <property type="molecule type" value="Genomic_DNA"/>
</dbReference>
<evidence type="ECO:0000259" key="3">
    <source>
        <dbReference type="PROSITE" id="PS50207"/>
    </source>
</evidence>
<evidence type="ECO:0000256" key="1">
    <source>
        <dbReference type="ARBA" id="ARBA00010134"/>
    </source>
</evidence>
<dbReference type="InterPro" id="IPR011600">
    <property type="entry name" value="Pept_C14_caspase"/>
</dbReference>
<dbReference type="InterPro" id="IPR002138">
    <property type="entry name" value="Pept_C14_p10"/>
</dbReference>
<dbReference type="Proteomes" id="UP000642920">
    <property type="component" value="Unassembled WGS sequence"/>
</dbReference>
<dbReference type="Gene3D" id="3.40.50.1460">
    <property type="match status" value="1"/>
</dbReference>
<dbReference type="InterPro" id="IPR001309">
    <property type="entry name" value="Pept_C14_p20"/>
</dbReference>
<sequence length="504" mass="56470">MKLSVFKLFSSLAILIILTALNYASNTNVIEEAYAELHIFRPKQYQGGAIVFTVLADNKPIATLKNGSKLIYRVYNEGSIDLQLKASVFTSKNVNFGVVKGKKYFIKAAYGDGFGSNLSFVLMDETEGKALLDNKFNFVSKKSKLVKDDSTNSVVKDLDYFLSRTLNFEEQKADKPDLAWLNPEKPYEKTDISKYSLQVCLSSEAEVANLSLYLNEKEIDHLNDIKLIDKKCAYNYIRNVDLGEGENTIKIILSDANGSSTFLRKIIYKPKKKSYRGLALLIGNSKYLHTTNLENTINDATAMSEALDALGFEVILAKDLSKEEMKKTLGFYLEKLRDYNTGIFFYAGHGIQYDGKNYMIPIDAKLEANKEIETNCFDTGRLLANMSLMELNTSVMILDACRNNPFKNIGHEVSDINSGLTGTDAPAGSLVAFATAPGKTASDGNDKNGLYTQEILNTIYKQDLKVEELFKRVRVSVMSKSKNRQIPWETSSLINDFYFNPATM</sequence>
<dbReference type="AlphaFoldDB" id="A0A937ALA6"/>
<evidence type="ECO:0000313" key="6">
    <source>
        <dbReference type="Proteomes" id="UP000642920"/>
    </source>
</evidence>
<feature type="domain" description="Caspase family p10" evidence="3">
    <location>
        <begin position="460"/>
        <end position="501"/>
    </location>
</feature>
<protein>
    <submittedName>
        <fullName evidence="5">Caspase family protein</fullName>
    </submittedName>
</protein>
<feature type="chain" id="PRO_5037121463" evidence="2">
    <location>
        <begin position="23"/>
        <end position="504"/>
    </location>
</feature>
<reference evidence="5" key="1">
    <citation type="submission" date="2021-01" db="EMBL/GenBank/DDBJ databases">
        <title>Marivirga sp. nov., isolated from intertidal surface sediments.</title>
        <authorList>
            <person name="Zhang M."/>
        </authorList>
    </citation>
    <scope>NUCLEOTIDE SEQUENCE</scope>
    <source>
        <strain evidence="5">SM1354</strain>
    </source>
</reference>
<evidence type="ECO:0000313" key="5">
    <source>
        <dbReference type="EMBL" id="MBL0765643.1"/>
    </source>
</evidence>
<keyword evidence="6" id="KW-1185">Reference proteome</keyword>
<dbReference type="PANTHER" id="PTHR22576">
    <property type="entry name" value="MUCOSA ASSOCIATED LYMPHOID TISSUE LYMPHOMA TRANSLOCATION PROTEIN 1/PARACASPASE"/>
    <property type="match status" value="1"/>
</dbReference>
<dbReference type="SMART" id="SM00115">
    <property type="entry name" value="CASc"/>
    <property type="match status" value="1"/>
</dbReference>
<dbReference type="GO" id="GO:0004197">
    <property type="term" value="F:cysteine-type endopeptidase activity"/>
    <property type="evidence" value="ECO:0007669"/>
    <property type="project" value="InterPro"/>
</dbReference>
<dbReference type="GO" id="GO:0006508">
    <property type="term" value="P:proteolysis"/>
    <property type="evidence" value="ECO:0007669"/>
    <property type="project" value="InterPro"/>
</dbReference>
<evidence type="ECO:0000259" key="4">
    <source>
        <dbReference type="PROSITE" id="PS50208"/>
    </source>
</evidence>
<dbReference type="PANTHER" id="PTHR22576:SF37">
    <property type="entry name" value="MUCOSA-ASSOCIATED LYMPHOID TISSUE LYMPHOMA TRANSLOCATION PROTEIN 1"/>
    <property type="match status" value="1"/>
</dbReference>
<comment type="caution">
    <text evidence="5">The sequence shown here is derived from an EMBL/GenBank/DDBJ whole genome shotgun (WGS) entry which is preliminary data.</text>
</comment>
<dbReference type="SUPFAM" id="SSF52129">
    <property type="entry name" value="Caspase-like"/>
    <property type="match status" value="1"/>
</dbReference>
<feature type="signal peptide" evidence="2">
    <location>
        <begin position="1"/>
        <end position="22"/>
    </location>
</feature>
<comment type="similarity">
    <text evidence="1">Belongs to the peptidase C14A family.</text>
</comment>
<accession>A0A937ALA6</accession>
<dbReference type="Pfam" id="PF00656">
    <property type="entry name" value="Peptidase_C14"/>
    <property type="match status" value="1"/>
</dbReference>
<name>A0A937ALA6_9BACT</name>
<feature type="domain" description="Caspase family p20" evidence="4">
    <location>
        <begin position="275"/>
        <end position="405"/>
    </location>
</feature>
<proteinExistence type="inferred from homology"/>
<organism evidence="5 6">
    <name type="scientific">Marivirga atlantica</name>
    <dbReference type="NCBI Taxonomy" id="1548457"/>
    <lineage>
        <taxon>Bacteria</taxon>
        <taxon>Pseudomonadati</taxon>
        <taxon>Bacteroidota</taxon>
        <taxon>Cytophagia</taxon>
        <taxon>Cytophagales</taxon>
        <taxon>Marivirgaceae</taxon>
        <taxon>Marivirga</taxon>
    </lineage>
</organism>
<gene>
    <name evidence="5" type="ORF">JKP34_10300</name>
</gene>
<dbReference type="PROSITE" id="PS50207">
    <property type="entry name" value="CASPASE_P10"/>
    <property type="match status" value="1"/>
</dbReference>
<keyword evidence="2" id="KW-0732">Signal</keyword>
<dbReference type="RefSeq" id="WP_201920678.1">
    <property type="nucleotide sequence ID" value="NZ_JAERQG010000002.1"/>
</dbReference>
<dbReference type="PRINTS" id="PR00376">
    <property type="entry name" value="IL1BCENZYME"/>
</dbReference>